<comment type="subunit">
    <text evidence="10">Interacts (via lumenal domain) with lysosomal protein MFSD1; the interaction starts while both proteins are still in the endoplasmic reticulum and is required for stabilization of MFSD1 in lysosomes but has no direct effect on its targeting to lysosomes or transporter activity.</text>
</comment>
<keyword evidence="7" id="KW-0458">Lysosome</keyword>
<keyword evidence="14" id="KW-1185">Reference proteome</keyword>
<keyword evidence="3 12" id="KW-0732">Signal</keyword>
<reference evidence="13 14" key="1">
    <citation type="journal article" date="2023" name="Sci. Data">
        <title>Genome assembly of the Korean intertidal mud-creeper Batillaria attramentaria.</title>
        <authorList>
            <person name="Patra A.K."/>
            <person name="Ho P.T."/>
            <person name="Jun S."/>
            <person name="Lee S.J."/>
            <person name="Kim Y."/>
            <person name="Won Y.J."/>
        </authorList>
    </citation>
    <scope>NUCLEOTIDE SEQUENCE [LARGE SCALE GENOMIC DNA]</scope>
    <source>
        <strain evidence="13">Wonlab-2016</strain>
    </source>
</reference>
<keyword evidence="2 11" id="KW-0812">Transmembrane</keyword>
<sequence>MACTGRLFVIFLASFSGCLAALDKRDVTTEFYPDCDEFCKAALNQSTTTGNFSNLVYVRAAGQGGNSGDVLHYVLSTVNVPSILMVHTEGDKNAKLNFNWERLLMGDNITDMADAITTNTTTAGNVRYSFAVVFTKLLEYDDQDDSANVNASHVLWNIRNFTEFQWMNATTGQNGHSVIFNTTSSQPSPAENKTSGSLSFEFELNHEQGRDDDLPRLLFNANNTQINFVLDKFVPSFNKSRFALEVVMVSQETSDSMYLEETKSIDDEYSPGVFRVVNWYTMGSHRHDGGYLQYKPVCYMKKERSRASGTETSHYALVDPMDFPDLGSILNISLARAFFGNQSVVRQSTNVSFGLSQDGFYVKNNYTAWTASVGYGAPPDETISLLVIIIIAAGLGIPVVLIIFGGIYVCVRKLRSRRGYRQMDNVADGGRFPPIN</sequence>
<dbReference type="PANTHER" id="PTHR31981:SF1">
    <property type="entry name" value="GLYCOSYLATED LYSOSOMAL MEMBRANE PROTEIN"/>
    <property type="match status" value="1"/>
</dbReference>
<comment type="similarity">
    <text evidence="1">Belongs to the GLMP family.</text>
</comment>
<feature type="transmembrane region" description="Helical" evidence="11">
    <location>
        <begin position="385"/>
        <end position="411"/>
    </location>
</feature>
<feature type="signal peptide" evidence="12">
    <location>
        <begin position="1"/>
        <end position="20"/>
    </location>
</feature>
<accession>A0ABD0L0L0</accession>
<gene>
    <name evidence="13" type="ORF">BaRGS_00016134</name>
</gene>
<evidence type="ECO:0000256" key="10">
    <source>
        <dbReference type="ARBA" id="ARBA00044960"/>
    </source>
</evidence>
<comment type="function">
    <text evidence="8">Required to protect lysosomal transporter MFSD1 from lysosomal proteolysis and for MFSD1 lysosomal localization.</text>
</comment>
<proteinExistence type="inferred from homology"/>
<dbReference type="Pfam" id="PF15065">
    <property type="entry name" value="NCU-G1"/>
    <property type="match status" value="1"/>
</dbReference>
<evidence type="ECO:0000256" key="4">
    <source>
        <dbReference type="ARBA" id="ARBA00022989"/>
    </source>
</evidence>
<feature type="chain" id="PRO_5044753299" evidence="12">
    <location>
        <begin position="21"/>
        <end position="436"/>
    </location>
</feature>
<evidence type="ECO:0000256" key="1">
    <source>
        <dbReference type="ARBA" id="ARBA00010599"/>
    </source>
</evidence>
<evidence type="ECO:0000313" key="14">
    <source>
        <dbReference type="Proteomes" id="UP001519460"/>
    </source>
</evidence>
<dbReference type="AlphaFoldDB" id="A0ABD0L0L0"/>
<evidence type="ECO:0000256" key="8">
    <source>
        <dbReference type="ARBA" id="ARBA00024176"/>
    </source>
</evidence>
<evidence type="ECO:0000313" key="13">
    <source>
        <dbReference type="EMBL" id="KAK7492655.1"/>
    </source>
</evidence>
<evidence type="ECO:0000256" key="2">
    <source>
        <dbReference type="ARBA" id="ARBA00022692"/>
    </source>
</evidence>
<name>A0ABD0L0L0_9CAEN</name>
<evidence type="ECO:0000256" key="5">
    <source>
        <dbReference type="ARBA" id="ARBA00023136"/>
    </source>
</evidence>
<keyword evidence="6" id="KW-0325">Glycoprotein</keyword>
<keyword evidence="5 11" id="KW-0472">Membrane</keyword>
<comment type="caution">
    <text evidence="13">The sequence shown here is derived from an EMBL/GenBank/DDBJ whole genome shotgun (WGS) entry which is preliminary data.</text>
</comment>
<dbReference type="InterPro" id="IPR029382">
    <property type="entry name" value="NCU-G1"/>
</dbReference>
<dbReference type="PANTHER" id="PTHR31981">
    <property type="entry name" value="GLYCOSYLATED LYSOSOMAL MEMBRANE PROTEIN"/>
    <property type="match status" value="1"/>
</dbReference>
<evidence type="ECO:0000256" key="11">
    <source>
        <dbReference type="SAM" id="Phobius"/>
    </source>
</evidence>
<evidence type="ECO:0000256" key="9">
    <source>
        <dbReference type="ARBA" id="ARBA00024189"/>
    </source>
</evidence>
<keyword evidence="4 11" id="KW-1133">Transmembrane helix</keyword>
<evidence type="ECO:0000256" key="6">
    <source>
        <dbReference type="ARBA" id="ARBA00023180"/>
    </source>
</evidence>
<evidence type="ECO:0000256" key="12">
    <source>
        <dbReference type="SAM" id="SignalP"/>
    </source>
</evidence>
<dbReference type="PROSITE" id="PS51257">
    <property type="entry name" value="PROKAR_LIPOPROTEIN"/>
    <property type="match status" value="1"/>
</dbReference>
<organism evidence="13 14">
    <name type="scientific">Batillaria attramentaria</name>
    <dbReference type="NCBI Taxonomy" id="370345"/>
    <lineage>
        <taxon>Eukaryota</taxon>
        <taxon>Metazoa</taxon>
        <taxon>Spiralia</taxon>
        <taxon>Lophotrochozoa</taxon>
        <taxon>Mollusca</taxon>
        <taxon>Gastropoda</taxon>
        <taxon>Caenogastropoda</taxon>
        <taxon>Sorbeoconcha</taxon>
        <taxon>Cerithioidea</taxon>
        <taxon>Batillariidae</taxon>
        <taxon>Batillaria</taxon>
    </lineage>
</organism>
<dbReference type="GO" id="GO:0005765">
    <property type="term" value="C:lysosomal membrane"/>
    <property type="evidence" value="ECO:0007669"/>
    <property type="project" value="UniProtKB-SubCell"/>
</dbReference>
<comment type="subcellular location">
    <subcellularLocation>
        <location evidence="9">Lysosome membrane</location>
        <topology evidence="9">Single-pass type I membrane protein</topology>
        <orientation evidence="9">Lumenal side</orientation>
    </subcellularLocation>
</comment>
<protein>
    <submittedName>
        <fullName evidence="13">Uncharacterized protein</fullName>
    </submittedName>
</protein>
<evidence type="ECO:0000256" key="3">
    <source>
        <dbReference type="ARBA" id="ARBA00022729"/>
    </source>
</evidence>
<dbReference type="EMBL" id="JACVVK020000101">
    <property type="protein sequence ID" value="KAK7492655.1"/>
    <property type="molecule type" value="Genomic_DNA"/>
</dbReference>
<dbReference type="Proteomes" id="UP001519460">
    <property type="component" value="Unassembled WGS sequence"/>
</dbReference>
<evidence type="ECO:0000256" key="7">
    <source>
        <dbReference type="ARBA" id="ARBA00023228"/>
    </source>
</evidence>